<dbReference type="SUPFAM" id="SSF56925">
    <property type="entry name" value="OMPA-like"/>
    <property type="match status" value="1"/>
</dbReference>
<comment type="caution">
    <text evidence="2">The sequence shown here is derived from an EMBL/GenBank/DDBJ whole genome shotgun (WGS) entry which is preliminary data.</text>
</comment>
<feature type="signal peptide" evidence="1">
    <location>
        <begin position="1"/>
        <end position="19"/>
    </location>
</feature>
<name>A0ABS9UMZ1_9BACT</name>
<keyword evidence="3" id="KW-1185">Reference proteome</keyword>
<feature type="chain" id="PRO_5045169329" evidence="1">
    <location>
        <begin position="20"/>
        <end position="206"/>
    </location>
</feature>
<dbReference type="RefSeq" id="WP_241274297.1">
    <property type="nucleotide sequence ID" value="NZ_JAKZGS010000004.1"/>
</dbReference>
<reference evidence="2" key="1">
    <citation type="submission" date="2022-03" db="EMBL/GenBank/DDBJ databases">
        <title>De novo assembled genomes of Belliella spp. (Cyclobacteriaceae) strains.</title>
        <authorList>
            <person name="Szabo A."/>
            <person name="Korponai K."/>
            <person name="Felfoldi T."/>
        </authorList>
    </citation>
    <scope>NUCLEOTIDE SEQUENCE</scope>
    <source>
        <strain evidence="2">DSM 107340</strain>
    </source>
</reference>
<evidence type="ECO:0000256" key="1">
    <source>
        <dbReference type="SAM" id="SignalP"/>
    </source>
</evidence>
<gene>
    <name evidence="2" type="ORF">MM236_07290</name>
</gene>
<keyword evidence="1" id="KW-0732">Signal</keyword>
<dbReference type="Proteomes" id="UP001165488">
    <property type="component" value="Unassembled WGS sequence"/>
</dbReference>
<protein>
    <submittedName>
        <fullName evidence="2">Porin family protein</fullName>
    </submittedName>
</protein>
<organism evidence="2 3">
    <name type="scientific">Belliella calami</name>
    <dbReference type="NCBI Taxonomy" id="2923436"/>
    <lineage>
        <taxon>Bacteria</taxon>
        <taxon>Pseudomonadati</taxon>
        <taxon>Bacteroidota</taxon>
        <taxon>Cytophagia</taxon>
        <taxon>Cytophagales</taxon>
        <taxon>Cyclobacteriaceae</taxon>
        <taxon>Belliella</taxon>
    </lineage>
</organism>
<dbReference type="EMBL" id="JAKZGS010000004">
    <property type="protein sequence ID" value="MCH7397785.1"/>
    <property type="molecule type" value="Genomic_DNA"/>
</dbReference>
<dbReference type="InterPro" id="IPR011250">
    <property type="entry name" value="OMP/PagP_B-barrel"/>
</dbReference>
<proteinExistence type="predicted"/>
<evidence type="ECO:0000313" key="3">
    <source>
        <dbReference type="Proteomes" id="UP001165488"/>
    </source>
</evidence>
<accession>A0ABS9UMZ1</accession>
<evidence type="ECO:0000313" key="2">
    <source>
        <dbReference type="EMBL" id="MCH7397785.1"/>
    </source>
</evidence>
<sequence>MKFKFLLPAFLLLCSVSQAQELKIDAGLGVGTFIDDWSFGPGKVLATTAFNYRTDTRFDFSADFLITGQMGFSDRTPFLSSQNADFYDNSLANLTNVMLLGRYKFAIKDPRRYFFLGAGPGLSHVSQRVDTNDTRRVSKNNFIVGIESGIVRNNVTLGIRWTSNITTPGFQEVNQVDGREVVYSEVTFMPIMFYAKYDIVRIWGNR</sequence>